<proteinExistence type="predicted"/>
<dbReference type="RefSeq" id="WP_064285150.1">
    <property type="nucleotide sequence ID" value="NZ_LWCS01000080.1"/>
</dbReference>
<gene>
    <name evidence="2" type="ORF">A4X20_30240</name>
</gene>
<comment type="caution">
    <text evidence="2">The sequence shown here is derived from an EMBL/GenBank/DDBJ whole genome shotgun (WGS) entry which is preliminary data.</text>
</comment>
<evidence type="ECO:0000259" key="1">
    <source>
        <dbReference type="Pfam" id="PF16525"/>
    </source>
</evidence>
<dbReference type="InterPro" id="IPR032407">
    <property type="entry name" value="MHB"/>
</dbReference>
<accession>A0A178LCD4</accession>
<dbReference type="EMBL" id="LWCS01000080">
    <property type="protein sequence ID" value="OAN28116.1"/>
    <property type="molecule type" value="Genomic_DNA"/>
</dbReference>
<dbReference type="Gene3D" id="1.20.20.20">
    <property type="entry name" value="Haemophore, haem-binding domain"/>
    <property type="match status" value="1"/>
</dbReference>
<dbReference type="InterPro" id="IPR038378">
    <property type="entry name" value="MHB_sf"/>
</dbReference>
<sequence>MLNSAPMVRRAVAGVLGAGAVSGAVLFGVLGAAPASAQPVPQNDPPNCTAADFAGVASGVSAATSAYLFTHPEVNTFFSNLHGAPRAQIDAEVAEYLATHPQIEAELKGVRQPLADIKHRCGFTPQDPDGPDF</sequence>
<organism evidence="2 3">
    <name type="scientific">Mycolicibacterium iranicum</name>
    <name type="common">Mycobacterium iranicum</name>
    <dbReference type="NCBI Taxonomy" id="912594"/>
    <lineage>
        <taxon>Bacteria</taxon>
        <taxon>Bacillati</taxon>
        <taxon>Actinomycetota</taxon>
        <taxon>Actinomycetes</taxon>
        <taxon>Mycobacteriales</taxon>
        <taxon>Mycobacteriaceae</taxon>
        <taxon>Mycolicibacterium</taxon>
    </lineage>
</organism>
<dbReference type="eggNOG" id="ENOG5031EJJ">
    <property type="taxonomic scope" value="Bacteria"/>
</dbReference>
<evidence type="ECO:0000313" key="3">
    <source>
        <dbReference type="Proteomes" id="UP000078396"/>
    </source>
</evidence>
<dbReference type="STRING" id="912594.AWC12_28290"/>
<reference evidence="2 3" key="1">
    <citation type="submission" date="2016-04" db="EMBL/GenBank/DDBJ databases">
        <title>Draft Genome Sequences of Staphylococcus capitis Strain H36, S. capitis Strain H65, S. cohnii Strain H62, S. hominis Strain H69, Mycobacterium iranicum Strain H39, Plantibacter sp. Strain H53, Pseudomonas oryzihabitans Strain H72, and Microbacterium sp. Strain H83, isolated from residential settings.</title>
        <authorList>
            <person name="Lymperopoulou D."/>
            <person name="Adams R.I."/>
            <person name="Lindow S."/>
            <person name="Coil D.A."/>
            <person name="Jospin G."/>
            <person name="Eisen J.A."/>
        </authorList>
    </citation>
    <scope>NUCLEOTIDE SEQUENCE [LARGE SCALE GENOMIC DNA]</scope>
    <source>
        <strain evidence="2 3">H39</strain>
    </source>
</reference>
<dbReference type="GO" id="GO:0020037">
    <property type="term" value="F:heme binding"/>
    <property type="evidence" value="ECO:0007669"/>
    <property type="project" value="InterPro"/>
</dbReference>
<feature type="domain" description="Haemophore haem-binding" evidence="1">
    <location>
        <begin position="46"/>
        <end position="122"/>
    </location>
</feature>
<dbReference type="Pfam" id="PF16525">
    <property type="entry name" value="MHB"/>
    <property type="match status" value="1"/>
</dbReference>
<dbReference type="AlphaFoldDB" id="A0A178LCD4"/>
<dbReference type="OrthoDB" id="7448035at2"/>
<protein>
    <recommendedName>
        <fullName evidence="1">Haemophore haem-binding domain-containing protein</fullName>
    </recommendedName>
</protein>
<name>A0A178LCD4_MYCIR</name>
<evidence type="ECO:0000313" key="2">
    <source>
        <dbReference type="EMBL" id="OAN28116.1"/>
    </source>
</evidence>
<dbReference type="NCBIfam" id="TIGR04529">
    <property type="entry name" value="MTB_hemophore"/>
    <property type="match status" value="1"/>
</dbReference>
<dbReference type="Proteomes" id="UP000078396">
    <property type="component" value="Unassembled WGS sequence"/>
</dbReference>